<evidence type="ECO:0000313" key="3">
    <source>
        <dbReference type="EMBL" id="UUI75054.1"/>
    </source>
</evidence>
<evidence type="ECO:0008006" key="5">
    <source>
        <dbReference type="Google" id="ProtNLM"/>
    </source>
</evidence>
<feature type="transmembrane region" description="Helical" evidence="1">
    <location>
        <begin position="422"/>
        <end position="442"/>
    </location>
</feature>
<feature type="signal peptide" evidence="2">
    <location>
        <begin position="1"/>
        <end position="29"/>
    </location>
</feature>
<sequence length="449" mass="48300">MTNPRLTATLGIGAVGVAAALLLAPAAQAATCLPSPGSPFVPATYEDVLVSPAVEAAPAVPAVDEVSHTEHRYARTVIDQPAAPGQDAVIREKWSISTYIKGWTKTDQVRTKIITPAWDEYTTLYWHSRQVETDPGQPYIAPTFATVVDQPAWTEEIQHPAEYTTVRHEAVTELEYEWVNIFAHWKKQWSAGDPGFGWIKTGACKTVVVTEAYDEQVLVKAAWVEKVEHPATYKEIVDNPGQEYIAPTFTTERRVSGHQDLNGKGDAGHGWTPTGETVQKLVKHHPAVTKPEYLHTQVVKEAVDPIEEVSHEETTDWLSEAPEGDGWTVVDERTVIDQEFVPAVPAVEAVDAVWEQRELTPAVPAVDPVVCAADPAAVPDPTVTYLSEVLAAPLPAAPAAAVPAAAPTVVRSEVLAATGSSAGLYAMGAVTLVALGGTLVAARRRTSED</sequence>
<keyword evidence="1" id="KW-0472">Membrane</keyword>
<protein>
    <recommendedName>
        <fullName evidence="5">Gram-positive cocci surface proteins LPxTG domain-containing protein</fullName>
    </recommendedName>
</protein>
<keyword evidence="2" id="KW-0732">Signal</keyword>
<gene>
    <name evidence="3" type="ORF">NP064_14945</name>
</gene>
<dbReference type="EMBL" id="CP101988">
    <property type="protein sequence ID" value="UUI75054.1"/>
    <property type="molecule type" value="Genomic_DNA"/>
</dbReference>
<dbReference type="RefSeq" id="WP_227570063.1">
    <property type="nucleotide sequence ID" value="NZ_CP101988.1"/>
</dbReference>
<keyword evidence="1" id="KW-1133">Transmembrane helix</keyword>
<evidence type="ECO:0000256" key="1">
    <source>
        <dbReference type="SAM" id="Phobius"/>
    </source>
</evidence>
<reference evidence="3 4" key="1">
    <citation type="submission" date="2022-07" db="EMBL/GenBank/DDBJ databases">
        <title>Novel species in genus cellulomonas.</title>
        <authorList>
            <person name="Ye L."/>
        </authorList>
    </citation>
    <scope>NUCLEOTIDE SEQUENCE [LARGE SCALE GENOMIC DNA]</scope>
    <source>
        <strain evidence="4">zg-Y338</strain>
    </source>
</reference>
<name>A0ABY5KZK0_9CELL</name>
<evidence type="ECO:0000313" key="4">
    <source>
        <dbReference type="Proteomes" id="UP001316189"/>
    </source>
</evidence>
<keyword evidence="4" id="KW-1185">Reference proteome</keyword>
<keyword evidence="1" id="KW-0812">Transmembrane</keyword>
<dbReference type="Proteomes" id="UP001316189">
    <property type="component" value="Chromosome"/>
</dbReference>
<proteinExistence type="predicted"/>
<evidence type="ECO:0000256" key="2">
    <source>
        <dbReference type="SAM" id="SignalP"/>
    </source>
</evidence>
<accession>A0ABY5KZK0</accession>
<organism evidence="3 4">
    <name type="scientific">Cellulomonas chengniuliangii</name>
    <dbReference type="NCBI Taxonomy" id="2968084"/>
    <lineage>
        <taxon>Bacteria</taxon>
        <taxon>Bacillati</taxon>
        <taxon>Actinomycetota</taxon>
        <taxon>Actinomycetes</taxon>
        <taxon>Micrococcales</taxon>
        <taxon>Cellulomonadaceae</taxon>
        <taxon>Cellulomonas</taxon>
    </lineage>
</organism>
<feature type="chain" id="PRO_5046407656" description="Gram-positive cocci surface proteins LPxTG domain-containing protein" evidence="2">
    <location>
        <begin position="30"/>
        <end position="449"/>
    </location>
</feature>